<evidence type="ECO:0000256" key="1">
    <source>
        <dbReference type="ARBA" id="ARBA00000085"/>
    </source>
</evidence>
<keyword evidence="5" id="KW-0418">Kinase</keyword>
<dbReference type="EMBL" id="SIJB01000035">
    <property type="protein sequence ID" value="NBI30647.1"/>
    <property type="molecule type" value="Genomic_DNA"/>
</dbReference>
<dbReference type="OrthoDB" id="9781904at2"/>
<dbReference type="AlphaFoldDB" id="A0A6N9Q715"/>
<keyword evidence="4" id="KW-0547">Nucleotide-binding</keyword>
<keyword evidence="7" id="KW-0902">Two-component regulatory system</keyword>
<dbReference type="InterPro" id="IPR011712">
    <property type="entry name" value="Sig_transdc_His_kin_sub3_dim/P"/>
</dbReference>
<gene>
    <name evidence="10" type="ORF">ERL59_16980</name>
</gene>
<dbReference type="Proteomes" id="UP000448943">
    <property type="component" value="Unassembled WGS sequence"/>
</dbReference>
<evidence type="ECO:0000256" key="8">
    <source>
        <dbReference type="SAM" id="Phobius"/>
    </source>
</evidence>
<evidence type="ECO:0000256" key="3">
    <source>
        <dbReference type="ARBA" id="ARBA00022679"/>
    </source>
</evidence>
<evidence type="ECO:0000256" key="2">
    <source>
        <dbReference type="ARBA" id="ARBA00012438"/>
    </source>
</evidence>
<feature type="transmembrane region" description="Helical" evidence="8">
    <location>
        <begin position="365"/>
        <end position="384"/>
    </location>
</feature>
<feature type="transmembrane region" description="Helical" evidence="8">
    <location>
        <begin position="107"/>
        <end position="129"/>
    </location>
</feature>
<evidence type="ECO:0000256" key="7">
    <source>
        <dbReference type="ARBA" id="ARBA00023012"/>
    </source>
</evidence>
<dbReference type="Pfam" id="PF07730">
    <property type="entry name" value="HisKA_3"/>
    <property type="match status" value="1"/>
</dbReference>
<organism evidence="10 11">
    <name type="scientific">Chengkuizengella marina</name>
    <dbReference type="NCBI Taxonomy" id="2507566"/>
    <lineage>
        <taxon>Bacteria</taxon>
        <taxon>Bacillati</taxon>
        <taxon>Bacillota</taxon>
        <taxon>Bacilli</taxon>
        <taxon>Bacillales</taxon>
        <taxon>Paenibacillaceae</taxon>
        <taxon>Chengkuizengella</taxon>
    </lineage>
</organism>
<feature type="transmembrane region" description="Helical" evidence="8">
    <location>
        <begin position="303"/>
        <end position="322"/>
    </location>
</feature>
<accession>A0A6N9Q715</accession>
<feature type="transmembrane region" description="Helical" evidence="8">
    <location>
        <begin position="141"/>
        <end position="162"/>
    </location>
</feature>
<feature type="transmembrane region" description="Helical" evidence="8">
    <location>
        <begin position="9"/>
        <end position="28"/>
    </location>
</feature>
<evidence type="ECO:0000259" key="9">
    <source>
        <dbReference type="PROSITE" id="PS50109"/>
    </source>
</evidence>
<dbReference type="SMART" id="SM00387">
    <property type="entry name" value="HATPase_c"/>
    <property type="match status" value="1"/>
</dbReference>
<dbReference type="CDD" id="cd16917">
    <property type="entry name" value="HATPase_UhpB-NarQ-NarX-like"/>
    <property type="match status" value="1"/>
</dbReference>
<evidence type="ECO:0000313" key="10">
    <source>
        <dbReference type="EMBL" id="NBI30647.1"/>
    </source>
</evidence>
<keyword evidence="8" id="KW-0472">Membrane</keyword>
<proteinExistence type="predicted"/>
<dbReference type="RefSeq" id="WP_160647461.1">
    <property type="nucleotide sequence ID" value="NZ_SIJB01000035.1"/>
</dbReference>
<keyword evidence="3" id="KW-0808">Transferase</keyword>
<feature type="domain" description="Histidine kinase" evidence="9">
    <location>
        <begin position="674"/>
        <end position="767"/>
    </location>
</feature>
<feature type="transmembrane region" description="Helical" evidence="8">
    <location>
        <begin position="334"/>
        <end position="353"/>
    </location>
</feature>
<dbReference type="InterPro" id="IPR005467">
    <property type="entry name" value="His_kinase_dom"/>
</dbReference>
<keyword evidence="8" id="KW-0812">Transmembrane</keyword>
<dbReference type="GO" id="GO:0046983">
    <property type="term" value="F:protein dimerization activity"/>
    <property type="evidence" value="ECO:0007669"/>
    <property type="project" value="InterPro"/>
</dbReference>
<dbReference type="EC" id="2.7.13.3" evidence="2"/>
<evidence type="ECO:0000256" key="4">
    <source>
        <dbReference type="ARBA" id="ARBA00022741"/>
    </source>
</evidence>
<dbReference type="InterPro" id="IPR003594">
    <property type="entry name" value="HATPase_dom"/>
</dbReference>
<dbReference type="GO" id="GO:0000155">
    <property type="term" value="F:phosphorelay sensor kinase activity"/>
    <property type="evidence" value="ECO:0007669"/>
    <property type="project" value="InterPro"/>
</dbReference>
<dbReference type="Pfam" id="PF02518">
    <property type="entry name" value="HATPase_c"/>
    <property type="match status" value="1"/>
</dbReference>
<keyword evidence="11" id="KW-1185">Reference proteome</keyword>
<dbReference type="SUPFAM" id="SSF55874">
    <property type="entry name" value="ATPase domain of HSP90 chaperone/DNA topoisomerase II/histidine kinase"/>
    <property type="match status" value="1"/>
</dbReference>
<dbReference type="PANTHER" id="PTHR24421">
    <property type="entry name" value="NITRATE/NITRITE SENSOR PROTEIN NARX-RELATED"/>
    <property type="match status" value="1"/>
</dbReference>
<feature type="transmembrane region" description="Helical" evidence="8">
    <location>
        <begin position="228"/>
        <end position="258"/>
    </location>
</feature>
<dbReference type="InterPro" id="IPR036890">
    <property type="entry name" value="HATPase_C_sf"/>
</dbReference>
<dbReference type="InterPro" id="IPR050482">
    <property type="entry name" value="Sensor_HK_TwoCompSys"/>
</dbReference>
<dbReference type="Gene3D" id="3.30.565.10">
    <property type="entry name" value="Histidine kinase-like ATPase, C-terminal domain"/>
    <property type="match status" value="1"/>
</dbReference>
<dbReference type="GO" id="GO:0016020">
    <property type="term" value="C:membrane"/>
    <property type="evidence" value="ECO:0007669"/>
    <property type="project" value="InterPro"/>
</dbReference>
<evidence type="ECO:0000256" key="5">
    <source>
        <dbReference type="ARBA" id="ARBA00022777"/>
    </source>
</evidence>
<sequence length="771" mass="90710">MNRKLLNRLILITLVGIQFWFIFIILNYPSTDITLYQSQEKKWIVEDLDNNSIDIGLQKGDVILKINQNEPDLHFTVQKWRDINQFETLIVSRNNMELEINRDNIKILTIFDKILLAMSLLCLLITYVLYKQADSSKSSQYLSMVFIAIEFTLISVDTSIRGDILGKIFTSFFVMLMPILFLHFLIVLLKEKSNAVISTKYLSFLYSFIIILNFPLFFIYFLNSPLTYYVYIFNKYIVMICFLVGLLLNFIFLTNIYIKYKKEESYISTLIKTIWISLFISTFPFSFFSFLPNILFGEEWIDSFFTCWFGLLFPLSFAYLLLSKKLYDIDIIFRRFLFTIIISIIPSGIIVFSNELTHANNLLTHYIVSFIITTFILSLLLYSFEYLTTKFQRIIFPKRYYLNNALKKISQNLRSISSFHELKDITLVDIVNTMNVFGGAIIFKYNDSIETISEGDIDLNKATKMIETNEVDDDYICFEITDHEEYTSYLVLTRKKTNTVIGMEESQWINLIITYLAVNLENLYLIRKLTMKLEQLAVHIPDEKTANEFLWFRKFMFELQEKERVRIATDLHDTTMQDLFFLKRRLNSLIEMNDMNHKHTNEIKNIVSYVEIINVNLRQSCFELHPYLLQETGLVHAIRKLIQLESTMNTFEIEFSVGNEYQIEKRNIDVKSHIFRMIQEMITNTKKHAQATKVNISLHIMNHEIKLHFEDNGIGFNGKINKEQDTLQSGMGMEQIKSRVLYLNGQLKVESSIGKGAKFWITLPDKEEKTA</sequence>
<dbReference type="PANTHER" id="PTHR24421:SF60">
    <property type="entry name" value="SENSOR HISTIDINE KINASE COMP"/>
    <property type="match status" value="1"/>
</dbReference>
<keyword evidence="6" id="KW-0067">ATP-binding</keyword>
<name>A0A6N9Q715_9BACL</name>
<dbReference type="PROSITE" id="PS50109">
    <property type="entry name" value="HIS_KIN"/>
    <property type="match status" value="1"/>
</dbReference>
<dbReference type="GO" id="GO:0005524">
    <property type="term" value="F:ATP binding"/>
    <property type="evidence" value="ECO:0007669"/>
    <property type="project" value="UniProtKB-KW"/>
</dbReference>
<evidence type="ECO:0000313" key="11">
    <source>
        <dbReference type="Proteomes" id="UP000448943"/>
    </source>
</evidence>
<protein>
    <recommendedName>
        <fullName evidence="2">histidine kinase</fullName>
        <ecNumber evidence="2">2.7.13.3</ecNumber>
    </recommendedName>
</protein>
<reference evidence="10 11" key="1">
    <citation type="submission" date="2019-01" db="EMBL/GenBank/DDBJ databases">
        <title>Chengkuizengella sp. nov., isolated from deep-sea sediment of East Pacific Ocean.</title>
        <authorList>
            <person name="Yang J."/>
            <person name="Lai Q."/>
            <person name="Shao Z."/>
        </authorList>
    </citation>
    <scope>NUCLEOTIDE SEQUENCE [LARGE SCALE GENOMIC DNA]</scope>
    <source>
        <strain evidence="10 11">YPA3-1-1</strain>
    </source>
</reference>
<comment type="caution">
    <text evidence="10">The sequence shown here is derived from an EMBL/GenBank/DDBJ whole genome shotgun (WGS) entry which is preliminary data.</text>
</comment>
<keyword evidence="8" id="KW-1133">Transmembrane helix</keyword>
<feature type="transmembrane region" description="Helical" evidence="8">
    <location>
        <begin position="201"/>
        <end position="222"/>
    </location>
</feature>
<feature type="transmembrane region" description="Helical" evidence="8">
    <location>
        <begin position="168"/>
        <end position="189"/>
    </location>
</feature>
<evidence type="ECO:0000256" key="6">
    <source>
        <dbReference type="ARBA" id="ARBA00022840"/>
    </source>
</evidence>
<feature type="transmembrane region" description="Helical" evidence="8">
    <location>
        <begin position="270"/>
        <end position="291"/>
    </location>
</feature>
<comment type="catalytic activity">
    <reaction evidence="1">
        <text>ATP + protein L-histidine = ADP + protein N-phospho-L-histidine.</text>
        <dbReference type="EC" id="2.7.13.3"/>
    </reaction>
</comment>